<feature type="compositionally biased region" description="Polar residues" evidence="2">
    <location>
        <begin position="357"/>
        <end position="382"/>
    </location>
</feature>
<feature type="region of interest" description="Disordered" evidence="2">
    <location>
        <begin position="444"/>
        <end position="557"/>
    </location>
</feature>
<dbReference type="Proteomes" id="UP001562354">
    <property type="component" value="Unassembled WGS sequence"/>
</dbReference>
<dbReference type="InterPro" id="IPR025122">
    <property type="entry name" value="DUF4048"/>
</dbReference>
<feature type="region of interest" description="Disordered" evidence="2">
    <location>
        <begin position="585"/>
        <end position="606"/>
    </location>
</feature>
<name>A0ABR3P9Y4_9PEZI</name>
<feature type="region of interest" description="Disordered" evidence="2">
    <location>
        <begin position="1"/>
        <end position="68"/>
    </location>
</feature>
<feature type="coiled-coil region" evidence="1">
    <location>
        <begin position="152"/>
        <end position="186"/>
    </location>
</feature>
<evidence type="ECO:0000313" key="4">
    <source>
        <dbReference type="EMBL" id="KAL1302984.1"/>
    </source>
</evidence>
<comment type="caution">
    <text evidence="4">The sequence shown here is derived from an EMBL/GenBank/DDBJ whole genome shotgun (WGS) entry which is preliminary data.</text>
</comment>
<evidence type="ECO:0000256" key="2">
    <source>
        <dbReference type="SAM" id="MobiDB-lite"/>
    </source>
</evidence>
<dbReference type="EMBL" id="JBFMKM010000012">
    <property type="protein sequence ID" value="KAL1302984.1"/>
    <property type="molecule type" value="Genomic_DNA"/>
</dbReference>
<keyword evidence="5" id="KW-1185">Reference proteome</keyword>
<feature type="compositionally biased region" description="Low complexity" evidence="2">
    <location>
        <begin position="111"/>
        <end position="127"/>
    </location>
</feature>
<feature type="region of interest" description="Disordered" evidence="2">
    <location>
        <begin position="259"/>
        <end position="299"/>
    </location>
</feature>
<sequence length="606" mass="65630">MDQVQQHYLDHHQRTTSSTITPPETTQFLTKRQKSHDMSTTPPIQSAIGGGGGGGGGHGRHDSTQTPRTSAFTRVSADLGHARSMSGADAARKTKRFSLTFPINTTALDGSATPSPTRPSTTTTTTTAPFGLAESFASPTAGPTDSTFLTAVAAQERRVLELKEELHKAEGELKRLKQEWALHEAARKRHDVRRVQRLENMNSPPSTSASSHNVNLEDDVDGSSAWMQQEMERRKALLNGTKTSNRTVFSGSRHARTLSLLSPTVQPAKAALQRDMDVRTRSRSPTAPERPSRPVRLGTDELLTNEVADNADVNIDLGLPRDVLMKTGKQMATDFRDGLWTFIEDLRQATVGDEGVNGTSTRTQSQQSPVLGQKSLRPQPSRGSLRPPTRPPPALKRHSTTSSKRTVTPSPPARSNSDSRDVSALIDLGTSFWRENGVDEARVEERPVNKKLGKKKSQVLPKPLLAQDDGFENWDNWDTPEDGSGQSAEKSNSSDTSFSTSDNHVGAGSRVTSRNTSVSSAYDGSNGVNPQQSDRGSSTKRESIPWPTLTKLAPSSLRRTASNLMADWEASVANSPVDEGAQQIDYMAGEAASPTGSFVSKDHKAG</sequence>
<evidence type="ECO:0000256" key="1">
    <source>
        <dbReference type="SAM" id="Coils"/>
    </source>
</evidence>
<dbReference type="GeneID" id="95977003"/>
<accession>A0ABR3P9Y4</accession>
<proteinExistence type="predicted"/>
<organism evidence="4 5">
    <name type="scientific">Neodothiora populina</name>
    <dbReference type="NCBI Taxonomy" id="2781224"/>
    <lineage>
        <taxon>Eukaryota</taxon>
        <taxon>Fungi</taxon>
        <taxon>Dikarya</taxon>
        <taxon>Ascomycota</taxon>
        <taxon>Pezizomycotina</taxon>
        <taxon>Dothideomycetes</taxon>
        <taxon>Dothideomycetidae</taxon>
        <taxon>Dothideales</taxon>
        <taxon>Dothioraceae</taxon>
        <taxon>Neodothiora</taxon>
    </lineage>
</organism>
<evidence type="ECO:0000313" key="5">
    <source>
        <dbReference type="Proteomes" id="UP001562354"/>
    </source>
</evidence>
<feature type="domain" description="DUF4048" evidence="3">
    <location>
        <begin position="254"/>
        <end position="493"/>
    </location>
</feature>
<dbReference type="RefSeq" id="XP_069199260.1">
    <property type="nucleotide sequence ID" value="XM_069342756.1"/>
</dbReference>
<dbReference type="Pfam" id="PF13257">
    <property type="entry name" value="DUF4048"/>
    <property type="match status" value="1"/>
</dbReference>
<feature type="compositionally biased region" description="Polar residues" evidence="2">
    <location>
        <begin position="400"/>
        <end position="416"/>
    </location>
</feature>
<evidence type="ECO:0000259" key="3">
    <source>
        <dbReference type="Pfam" id="PF13257"/>
    </source>
</evidence>
<feature type="compositionally biased region" description="Polar residues" evidence="2">
    <location>
        <begin position="522"/>
        <end position="536"/>
    </location>
</feature>
<reference evidence="4 5" key="1">
    <citation type="submission" date="2024-07" db="EMBL/GenBank/DDBJ databases">
        <title>Draft sequence of the Neodothiora populina.</title>
        <authorList>
            <person name="Drown D.D."/>
            <person name="Schuette U.S."/>
            <person name="Buechlein A.B."/>
            <person name="Rusch D.R."/>
            <person name="Winton L.W."/>
            <person name="Adams G.A."/>
        </authorList>
    </citation>
    <scope>NUCLEOTIDE SEQUENCE [LARGE SCALE GENOMIC DNA]</scope>
    <source>
        <strain evidence="4 5">CPC 39397</strain>
    </source>
</reference>
<feature type="compositionally biased region" description="Low complexity" evidence="2">
    <location>
        <begin position="15"/>
        <end position="26"/>
    </location>
</feature>
<feature type="compositionally biased region" description="Gly residues" evidence="2">
    <location>
        <begin position="48"/>
        <end position="57"/>
    </location>
</feature>
<feature type="region of interest" description="Disordered" evidence="2">
    <location>
        <begin position="105"/>
        <end position="127"/>
    </location>
</feature>
<keyword evidence="1" id="KW-0175">Coiled coil</keyword>
<gene>
    <name evidence="4" type="ORF">AAFC00_003301</name>
</gene>
<feature type="region of interest" description="Disordered" evidence="2">
    <location>
        <begin position="353"/>
        <end position="422"/>
    </location>
</feature>
<protein>
    <recommendedName>
        <fullName evidence="3">DUF4048 domain-containing protein</fullName>
    </recommendedName>
</protein>
<feature type="compositionally biased region" description="Low complexity" evidence="2">
    <location>
        <begin position="491"/>
        <end position="520"/>
    </location>
</feature>